<dbReference type="Gene3D" id="3.40.50.2000">
    <property type="entry name" value="Glycogen Phosphorylase B"/>
    <property type="match status" value="2"/>
</dbReference>
<dbReference type="GO" id="GO:0005992">
    <property type="term" value="P:trehalose biosynthetic process"/>
    <property type="evidence" value="ECO:0007669"/>
    <property type="project" value="InterPro"/>
</dbReference>
<evidence type="ECO:0000256" key="1">
    <source>
        <dbReference type="ARBA" id="ARBA00008799"/>
    </source>
</evidence>
<gene>
    <name evidence="2" type="ORF">CH338_05060</name>
</gene>
<proteinExistence type="inferred from homology"/>
<dbReference type="Proteomes" id="UP000248863">
    <property type="component" value="Unassembled WGS sequence"/>
</dbReference>
<keyword evidence="3" id="KW-1185">Reference proteome</keyword>
<dbReference type="InterPro" id="IPR001830">
    <property type="entry name" value="Glyco_trans_20"/>
</dbReference>
<comment type="similarity">
    <text evidence="1">Belongs to the glycosyltransferase 20 family.</text>
</comment>
<dbReference type="PANTHER" id="PTHR10788">
    <property type="entry name" value="TREHALOSE-6-PHOSPHATE SYNTHASE"/>
    <property type="match status" value="1"/>
</dbReference>
<dbReference type="OrthoDB" id="9815690at2"/>
<evidence type="ECO:0000313" key="3">
    <source>
        <dbReference type="Proteomes" id="UP000248863"/>
    </source>
</evidence>
<dbReference type="GO" id="GO:0003825">
    <property type="term" value="F:alpha,alpha-trehalose-phosphate synthase (UDP-forming) activity"/>
    <property type="evidence" value="ECO:0007669"/>
    <property type="project" value="TreeGrafter"/>
</dbReference>
<dbReference type="Pfam" id="PF00982">
    <property type="entry name" value="Glyco_transf_20"/>
    <property type="match status" value="1"/>
</dbReference>
<dbReference type="RefSeq" id="WP_111355990.1">
    <property type="nucleotide sequence ID" value="NZ_NHSK01000085.1"/>
</dbReference>
<protein>
    <submittedName>
        <fullName evidence="2">Trehalose-6-phosphate synthase</fullName>
    </submittedName>
</protein>
<sequence length="512" mass="55100">MGIVVVSNRVARAKADEPMTGGLAAALLPAVTESGAIWVGASGRTRDACGKEPLLEVESLGKGALATLDLPTEHYRGYYEGFANSALWPALHSRPDLIATSPQDYGSYREVNGHMARALLRFCRADATLWVHDYHFLPLGAELRKLGVSLPIGFFLHTPMPGRDAMVAVPHHRELIEAMLAYDLIGFQTMDSQRNFESYLRRELGLTAIGAALPGATLTGTTAAGAAVTASTGATSVRSRHGETRLGTFPITIDTELFASRATKAAARPEVSRLRSSLQGGKLVIGVDRVDYSKGIANRLRGFGHLLETEPTLRRNVTLIQVAVPSRGDIPAYKALKTEITGLVSDVNGRFGEPDWTPIRYLAKGYAQTTLAGFYRTAHVGLVTPFADGMNLVAKEYVAAQNPFDPGVLVLSEFAGAARELDAALLVNPHDTAAIGAAIGTALRMSLDERIARWQAMMKVLRATSVQLWFADFVRTLDDSAYMALPVVSQVPTVPAVGSRGAEAPVVRFERH</sequence>
<dbReference type="SUPFAM" id="SSF53756">
    <property type="entry name" value="UDP-Glycosyltransferase/glycogen phosphorylase"/>
    <property type="match status" value="1"/>
</dbReference>
<dbReference type="EMBL" id="NPEU01000032">
    <property type="protein sequence ID" value="RAI40787.1"/>
    <property type="molecule type" value="Genomic_DNA"/>
</dbReference>
<organism evidence="2 3">
    <name type="scientific">Rhodoplanes elegans</name>
    <dbReference type="NCBI Taxonomy" id="29408"/>
    <lineage>
        <taxon>Bacteria</taxon>
        <taxon>Pseudomonadati</taxon>
        <taxon>Pseudomonadota</taxon>
        <taxon>Alphaproteobacteria</taxon>
        <taxon>Hyphomicrobiales</taxon>
        <taxon>Nitrobacteraceae</taxon>
        <taxon>Rhodoplanes</taxon>
    </lineage>
</organism>
<dbReference type="CDD" id="cd03788">
    <property type="entry name" value="GT20_TPS"/>
    <property type="match status" value="1"/>
</dbReference>
<dbReference type="AlphaFoldDB" id="A0A327KR87"/>
<name>A0A327KR87_9BRAD</name>
<dbReference type="PANTHER" id="PTHR10788:SF106">
    <property type="entry name" value="BCDNA.GH08860"/>
    <property type="match status" value="1"/>
</dbReference>
<evidence type="ECO:0000313" key="2">
    <source>
        <dbReference type="EMBL" id="RAI40787.1"/>
    </source>
</evidence>
<accession>A0A327KR87</accession>
<comment type="caution">
    <text evidence="2">The sequence shown here is derived from an EMBL/GenBank/DDBJ whole genome shotgun (WGS) entry which is preliminary data.</text>
</comment>
<reference evidence="2 3" key="1">
    <citation type="submission" date="2017-07" db="EMBL/GenBank/DDBJ databases">
        <title>Draft Genome Sequences of Select Purple Nonsulfur Bacteria.</title>
        <authorList>
            <person name="Lasarre B."/>
            <person name="Mckinlay J.B."/>
        </authorList>
    </citation>
    <scope>NUCLEOTIDE SEQUENCE [LARGE SCALE GENOMIC DNA]</scope>
    <source>
        <strain evidence="2 3">DSM 11907</strain>
    </source>
</reference>